<dbReference type="EMBL" id="AP024485">
    <property type="protein sequence ID" value="BCS87532.1"/>
    <property type="molecule type" value="Genomic_DNA"/>
</dbReference>
<sequence>MSRKKLIWNVAIAKTGNSARWDFLRFNRPFLKEVGFHAAPLLKMTHPDKDYLG</sequence>
<organism evidence="1 2">
    <name type="scientific">Pseudodesulfovibrio sediminis</name>
    <dbReference type="NCBI Taxonomy" id="2810563"/>
    <lineage>
        <taxon>Bacteria</taxon>
        <taxon>Pseudomonadati</taxon>
        <taxon>Thermodesulfobacteriota</taxon>
        <taxon>Desulfovibrionia</taxon>
        <taxon>Desulfovibrionales</taxon>
        <taxon>Desulfovibrionaceae</taxon>
    </lineage>
</organism>
<dbReference type="Proteomes" id="UP001053296">
    <property type="component" value="Chromosome"/>
</dbReference>
<protein>
    <submittedName>
        <fullName evidence="1">Uncharacterized protein</fullName>
    </submittedName>
</protein>
<evidence type="ECO:0000313" key="1">
    <source>
        <dbReference type="EMBL" id="BCS87532.1"/>
    </source>
</evidence>
<gene>
    <name evidence="1" type="ORF">PSDVSF_07740</name>
</gene>
<evidence type="ECO:0000313" key="2">
    <source>
        <dbReference type="Proteomes" id="UP001053296"/>
    </source>
</evidence>
<reference evidence="1" key="1">
    <citation type="journal article" date="2022" name="Arch. Microbiol.">
        <title>Pseudodesulfovibrio sediminis sp. nov., a mesophilic and neutrophilic sulfate-reducing bacterium isolated from sediment of a brackish lake.</title>
        <authorList>
            <person name="Takahashi A."/>
            <person name="Kojima H."/>
            <person name="Watanabe M."/>
            <person name="Fukui M."/>
        </authorList>
    </citation>
    <scope>NUCLEOTIDE SEQUENCE</scope>
    <source>
        <strain evidence="1">SF6</strain>
    </source>
</reference>
<proteinExistence type="predicted"/>
<accession>A0ABM7P3U5</accession>
<dbReference type="RefSeq" id="WP_229593885.1">
    <property type="nucleotide sequence ID" value="NZ_AP024485.1"/>
</dbReference>
<name>A0ABM7P3U5_9BACT</name>
<keyword evidence="2" id="KW-1185">Reference proteome</keyword>